<sequence>MYNRCSTFRGTSSFPTAHNHDPEDDRTIQRHQVRGAVKRKAEKSVHERPLKMACNRRIQCYDSLDFNDAKILRQSIYRARKKNLAPEISKATLKMKTPVATKRKADRDIEKIDWNLLTWSDFQTQLTIRESTSPLTTSPPCTVTLACQLASPDRLHHARLLVDRPGNRYMARGTGSTQRKKTR</sequence>
<keyword evidence="3" id="KW-1185">Reference proteome</keyword>
<dbReference type="Proteomes" id="UP001283361">
    <property type="component" value="Unassembled WGS sequence"/>
</dbReference>
<accession>A0AAE1DW40</accession>
<name>A0AAE1DW40_9GAST</name>
<evidence type="ECO:0000313" key="3">
    <source>
        <dbReference type="Proteomes" id="UP001283361"/>
    </source>
</evidence>
<organism evidence="2 3">
    <name type="scientific">Elysia crispata</name>
    <name type="common">lettuce slug</name>
    <dbReference type="NCBI Taxonomy" id="231223"/>
    <lineage>
        <taxon>Eukaryota</taxon>
        <taxon>Metazoa</taxon>
        <taxon>Spiralia</taxon>
        <taxon>Lophotrochozoa</taxon>
        <taxon>Mollusca</taxon>
        <taxon>Gastropoda</taxon>
        <taxon>Heterobranchia</taxon>
        <taxon>Euthyneura</taxon>
        <taxon>Panpulmonata</taxon>
        <taxon>Sacoglossa</taxon>
        <taxon>Placobranchoidea</taxon>
        <taxon>Plakobranchidae</taxon>
        <taxon>Elysia</taxon>
    </lineage>
</organism>
<evidence type="ECO:0000256" key="1">
    <source>
        <dbReference type="SAM" id="MobiDB-lite"/>
    </source>
</evidence>
<dbReference type="EMBL" id="JAWDGP010002160">
    <property type="protein sequence ID" value="KAK3785206.1"/>
    <property type="molecule type" value="Genomic_DNA"/>
</dbReference>
<feature type="compositionally biased region" description="Polar residues" evidence="1">
    <location>
        <begin position="1"/>
        <end position="16"/>
    </location>
</feature>
<gene>
    <name evidence="2" type="ORF">RRG08_059859</name>
</gene>
<proteinExistence type="predicted"/>
<feature type="compositionally biased region" description="Basic and acidic residues" evidence="1">
    <location>
        <begin position="18"/>
        <end position="27"/>
    </location>
</feature>
<evidence type="ECO:0000313" key="2">
    <source>
        <dbReference type="EMBL" id="KAK3785206.1"/>
    </source>
</evidence>
<comment type="caution">
    <text evidence="2">The sequence shown here is derived from an EMBL/GenBank/DDBJ whole genome shotgun (WGS) entry which is preliminary data.</text>
</comment>
<dbReference type="AlphaFoldDB" id="A0AAE1DW40"/>
<protein>
    <submittedName>
        <fullName evidence="2">Uncharacterized protein</fullName>
    </submittedName>
</protein>
<feature type="region of interest" description="Disordered" evidence="1">
    <location>
        <begin position="1"/>
        <end position="27"/>
    </location>
</feature>
<reference evidence="2" key="1">
    <citation type="journal article" date="2023" name="G3 (Bethesda)">
        <title>A reference genome for the long-term kleptoplast-retaining sea slug Elysia crispata morphotype clarki.</title>
        <authorList>
            <person name="Eastman K.E."/>
            <person name="Pendleton A.L."/>
            <person name="Shaikh M.A."/>
            <person name="Suttiyut T."/>
            <person name="Ogas R."/>
            <person name="Tomko P."/>
            <person name="Gavelis G."/>
            <person name="Widhalm J.R."/>
            <person name="Wisecaver J.H."/>
        </authorList>
    </citation>
    <scope>NUCLEOTIDE SEQUENCE</scope>
    <source>
        <strain evidence="2">ECLA1</strain>
    </source>
</reference>